<dbReference type="InterPro" id="IPR036196">
    <property type="entry name" value="Ptyr_pPase_sf"/>
</dbReference>
<evidence type="ECO:0000256" key="1">
    <source>
        <dbReference type="ARBA" id="ARBA00011063"/>
    </source>
</evidence>
<evidence type="ECO:0000259" key="5">
    <source>
        <dbReference type="SMART" id="SM00226"/>
    </source>
</evidence>
<dbReference type="CDD" id="cd16343">
    <property type="entry name" value="LMWPTP"/>
    <property type="match status" value="1"/>
</dbReference>
<dbReference type="Gene3D" id="3.40.50.2300">
    <property type="match status" value="1"/>
</dbReference>
<dbReference type="InterPro" id="IPR023485">
    <property type="entry name" value="Ptyr_pPase"/>
</dbReference>
<keyword evidence="3 6" id="KW-0378">Hydrolase</keyword>
<sequence length="156" mass="18024">MIKVLFVCLGNICRSPMAEAIFNRQLKERGLSAQIASDSAGTSRYHIGADPDPRTIDCSIGNNTPIDHKARQVRIEDYHEFDYVLAMDQNNYRDIAAVFKKEHPHFYLMREFDEERDSLDVPDPYFGGMDGFQEVYDMLWRASDKLIDSIAREKNL</sequence>
<dbReference type="SMART" id="SM00226">
    <property type="entry name" value="LMWPc"/>
    <property type="match status" value="1"/>
</dbReference>
<organism evidence="6 7">
    <name type="scientific">Imperialibacter roseus</name>
    <dbReference type="NCBI Taxonomy" id="1324217"/>
    <lineage>
        <taxon>Bacteria</taxon>
        <taxon>Pseudomonadati</taxon>
        <taxon>Bacteroidota</taxon>
        <taxon>Cytophagia</taxon>
        <taxon>Cytophagales</taxon>
        <taxon>Flammeovirgaceae</taxon>
        <taxon>Imperialibacter</taxon>
    </lineage>
</organism>
<dbReference type="EC" id="3.1.3.48" evidence="2"/>
<accession>A0ABZ0ISZ2</accession>
<evidence type="ECO:0000313" key="6">
    <source>
        <dbReference type="EMBL" id="WOK08162.1"/>
    </source>
</evidence>
<dbReference type="InterPro" id="IPR050438">
    <property type="entry name" value="LMW_PTPase"/>
</dbReference>
<dbReference type="Pfam" id="PF01451">
    <property type="entry name" value="LMWPc"/>
    <property type="match status" value="1"/>
</dbReference>
<dbReference type="SUPFAM" id="SSF52788">
    <property type="entry name" value="Phosphotyrosine protein phosphatases I"/>
    <property type="match status" value="1"/>
</dbReference>
<gene>
    <name evidence="6" type="ORF">RT717_05875</name>
</gene>
<evidence type="ECO:0000313" key="7">
    <source>
        <dbReference type="Proteomes" id="UP001302349"/>
    </source>
</evidence>
<dbReference type="EMBL" id="CP136051">
    <property type="protein sequence ID" value="WOK08162.1"/>
    <property type="molecule type" value="Genomic_DNA"/>
</dbReference>
<evidence type="ECO:0000256" key="2">
    <source>
        <dbReference type="ARBA" id="ARBA00013064"/>
    </source>
</evidence>
<dbReference type="RefSeq" id="WP_317490808.1">
    <property type="nucleotide sequence ID" value="NZ_CP136051.1"/>
</dbReference>
<protein>
    <recommendedName>
        <fullName evidence="2">protein-tyrosine-phosphatase</fullName>
        <ecNumber evidence="2">3.1.3.48</ecNumber>
    </recommendedName>
</protein>
<dbReference type="PRINTS" id="PR00719">
    <property type="entry name" value="LMWPTPASE"/>
</dbReference>
<comment type="similarity">
    <text evidence="1">Belongs to the low molecular weight phosphotyrosine protein phosphatase family.</text>
</comment>
<proteinExistence type="inferred from homology"/>
<dbReference type="InterPro" id="IPR017867">
    <property type="entry name" value="Tyr_phospatase_low_mol_wt"/>
</dbReference>
<keyword evidence="7" id="KW-1185">Reference proteome</keyword>
<evidence type="ECO:0000256" key="3">
    <source>
        <dbReference type="ARBA" id="ARBA00022801"/>
    </source>
</evidence>
<dbReference type="PANTHER" id="PTHR11717">
    <property type="entry name" value="LOW MOLECULAR WEIGHT PROTEIN TYROSINE PHOSPHATASE"/>
    <property type="match status" value="1"/>
</dbReference>
<dbReference type="GO" id="GO:0004725">
    <property type="term" value="F:protein tyrosine phosphatase activity"/>
    <property type="evidence" value="ECO:0007669"/>
    <property type="project" value="UniProtKB-EC"/>
</dbReference>
<keyword evidence="4" id="KW-0904">Protein phosphatase</keyword>
<dbReference type="PANTHER" id="PTHR11717:SF7">
    <property type="entry name" value="LOW MOLECULAR WEIGHT PHOSPHOTYROSINE PROTEIN PHOSPHATASE"/>
    <property type="match status" value="1"/>
</dbReference>
<evidence type="ECO:0000256" key="4">
    <source>
        <dbReference type="ARBA" id="ARBA00022912"/>
    </source>
</evidence>
<dbReference type="Proteomes" id="UP001302349">
    <property type="component" value="Chromosome"/>
</dbReference>
<reference evidence="6 7" key="1">
    <citation type="journal article" date="2023" name="Microbiol. Resour. Announc.">
        <title>Complete Genome Sequence of Imperialibacter roseus strain P4T.</title>
        <authorList>
            <person name="Tizabi D.R."/>
            <person name="Bachvaroff T."/>
            <person name="Hill R.T."/>
        </authorList>
    </citation>
    <scope>NUCLEOTIDE SEQUENCE [LARGE SCALE GENOMIC DNA]</scope>
    <source>
        <strain evidence="6 7">P4T</strain>
    </source>
</reference>
<feature type="domain" description="Phosphotyrosine protein phosphatase I" evidence="5">
    <location>
        <begin position="2"/>
        <end position="149"/>
    </location>
</feature>
<name>A0ABZ0ISZ2_9BACT</name>